<feature type="compositionally biased region" description="Polar residues" evidence="1">
    <location>
        <begin position="452"/>
        <end position="462"/>
    </location>
</feature>
<feature type="compositionally biased region" description="Basic and acidic residues" evidence="1">
    <location>
        <begin position="512"/>
        <end position="522"/>
    </location>
</feature>
<feature type="compositionally biased region" description="Polar residues" evidence="1">
    <location>
        <begin position="482"/>
        <end position="491"/>
    </location>
</feature>
<sequence length="550" mass="62675">MFHNNSQPLVHLPGKPSQDQDPQLPQGECGFILPEHEPGSGSRQRCTCRSFYPDSMVRSRCGCGHQAWHHEAQPLSSVSMQEHIQVVEEVKRLRQELKKFEVMEQELAKERIIRDERDRIWKGIEERLYENMRWLKVHLDDKVEAVVDKTQECHDAIKAVQEKLIMVDDAAMELENRIERIEHGRGTMSRSMTPVAEAPQPMSSPPTLPPPPATSQILPVTLPPPTPVPVPQTVAELPIRTEKKYPQTWSTRVIFVPRRSQQFAYDPDSNGYRRCQSRNLQQTVDISGQDSAAFANAIECSFKSILRGRPWMPMTGYRPPDEPFGRMTLQMLPNDLCLKAVWDYAFLEENCIAHDKMQGDVLYIALQYEDVNWNEIRFLPSILGADESCWQHDEELDGALGFKSLDSELMYDYQDPPPYSSRTHNGMDRGLSALEVLADSASMLSRAERSRTNFSEGSSLRSFETEGSDDEHRDKKPKLRTKQSMPTLNGTSSSSASSQPMYVSGRSKRKMPVREKGPKEPLHFNVSNVAKWRPNILHPHNGKDKAESAQ</sequence>
<protein>
    <submittedName>
        <fullName evidence="2">Uncharacterized protein</fullName>
    </submittedName>
</protein>
<feature type="region of interest" description="Disordered" evidence="1">
    <location>
        <begin position="1"/>
        <end position="26"/>
    </location>
</feature>
<dbReference type="EMBL" id="KV744947">
    <property type="protein sequence ID" value="OCK80740.1"/>
    <property type="molecule type" value="Genomic_DNA"/>
</dbReference>
<reference evidence="2 3" key="1">
    <citation type="journal article" date="2016" name="Nat. Commun.">
        <title>Ectomycorrhizal ecology is imprinted in the genome of the dominant symbiotic fungus Cenococcum geophilum.</title>
        <authorList>
            <consortium name="DOE Joint Genome Institute"/>
            <person name="Peter M."/>
            <person name="Kohler A."/>
            <person name="Ohm R.A."/>
            <person name="Kuo A."/>
            <person name="Krutzmann J."/>
            <person name="Morin E."/>
            <person name="Arend M."/>
            <person name="Barry K.W."/>
            <person name="Binder M."/>
            <person name="Choi C."/>
            <person name="Clum A."/>
            <person name="Copeland A."/>
            <person name="Grisel N."/>
            <person name="Haridas S."/>
            <person name="Kipfer T."/>
            <person name="LaButti K."/>
            <person name="Lindquist E."/>
            <person name="Lipzen A."/>
            <person name="Maire R."/>
            <person name="Meier B."/>
            <person name="Mihaltcheva S."/>
            <person name="Molinier V."/>
            <person name="Murat C."/>
            <person name="Poggeler S."/>
            <person name="Quandt C.A."/>
            <person name="Sperisen C."/>
            <person name="Tritt A."/>
            <person name="Tisserant E."/>
            <person name="Crous P.W."/>
            <person name="Henrissat B."/>
            <person name="Nehls U."/>
            <person name="Egli S."/>
            <person name="Spatafora J.W."/>
            <person name="Grigoriev I.V."/>
            <person name="Martin F.M."/>
        </authorList>
    </citation>
    <scope>NUCLEOTIDE SEQUENCE [LARGE SCALE GENOMIC DNA]</scope>
    <source>
        <strain evidence="2 3">CBS 459.81</strain>
    </source>
</reference>
<evidence type="ECO:0000313" key="2">
    <source>
        <dbReference type="EMBL" id="OCK80740.1"/>
    </source>
</evidence>
<keyword evidence="3" id="KW-1185">Reference proteome</keyword>
<name>A0A8E2EB50_9PEZI</name>
<dbReference type="AlphaFoldDB" id="A0A8E2EB50"/>
<evidence type="ECO:0000256" key="1">
    <source>
        <dbReference type="SAM" id="MobiDB-lite"/>
    </source>
</evidence>
<gene>
    <name evidence="2" type="ORF">K432DRAFT_381908</name>
</gene>
<proteinExistence type="predicted"/>
<dbReference type="OrthoDB" id="4187949at2759"/>
<evidence type="ECO:0000313" key="3">
    <source>
        <dbReference type="Proteomes" id="UP000250266"/>
    </source>
</evidence>
<feature type="compositionally biased region" description="Pro residues" evidence="1">
    <location>
        <begin position="202"/>
        <end position="213"/>
    </location>
</feature>
<feature type="compositionally biased region" description="Basic and acidic residues" evidence="1">
    <location>
        <begin position="541"/>
        <end position="550"/>
    </location>
</feature>
<accession>A0A8E2EB50</accession>
<dbReference type="Proteomes" id="UP000250266">
    <property type="component" value="Unassembled WGS sequence"/>
</dbReference>
<organism evidence="2 3">
    <name type="scientific">Lepidopterella palustris CBS 459.81</name>
    <dbReference type="NCBI Taxonomy" id="1314670"/>
    <lineage>
        <taxon>Eukaryota</taxon>
        <taxon>Fungi</taxon>
        <taxon>Dikarya</taxon>
        <taxon>Ascomycota</taxon>
        <taxon>Pezizomycotina</taxon>
        <taxon>Dothideomycetes</taxon>
        <taxon>Pleosporomycetidae</taxon>
        <taxon>Mytilinidiales</taxon>
        <taxon>Argynnaceae</taxon>
        <taxon>Lepidopterella</taxon>
    </lineage>
</organism>
<feature type="region of interest" description="Disordered" evidence="1">
    <location>
        <begin position="184"/>
        <end position="225"/>
    </location>
</feature>
<feature type="region of interest" description="Disordered" evidence="1">
    <location>
        <begin position="445"/>
        <end position="550"/>
    </location>
</feature>